<name>A0A6L7GNY3_9ACTN</name>
<evidence type="ECO:0000313" key="2">
    <source>
        <dbReference type="Proteomes" id="UP000475545"/>
    </source>
</evidence>
<dbReference type="Proteomes" id="UP000475545">
    <property type="component" value="Unassembled WGS sequence"/>
</dbReference>
<sequence length="94" mass="9600">MYVDCQSCPGRPVACDGCMMQVLFDAPNCENPVDQGGEKVTEPGPSADAAIDAAIDVFVDAAMATRASAVSARAGKSTAHGGFSGRPLRILRAG</sequence>
<organism evidence="1 2">
    <name type="scientific">Gordonia mangrovi</name>
    <dbReference type="NCBI Taxonomy" id="2665643"/>
    <lineage>
        <taxon>Bacteria</taxon>
        <taxon>Bacillati</taxon>
        <taxon>Actinomycetota</taxon>
        <taxon>Actinomycetes</taxon>
        <taxon>Mycobacteriales</taxon>
        <taxon>Gordoniaceae</taxon>
        <taxon>Gordonia</taxon>
    </lineage>
</organism>
<comment type="caution">
    <text evidence="1">The sequence shown here is derived from an EMBL/GenBank/DDBJ whole genome shotgun (WGS) entry which is preliminary data.</text>
</comment>
<proteinExistence type="predicted"/>
<dbReference type="AlphaFoldDB" id="A0A6L7GNY3"/>
<accession>A0A6L7GNY3</accession>
<reference evidence="1 2" key="1">
    <citation type="submission" date="2019-11" db="EMBL/GenBank/DDBJ databases">
        <title>Gordonia sp. nov., a novel actinobacterium isolated from mangrove soil in Hainan.</title>
        <authorList>
            <person name="Huang X."/>
            <person name="Xie Y."/>
            <person name="Chu X."/>
            <person name="Xiao K."/>
        </authorList>
    </citation>
    <scope>NUCLEOTIDE SEQUENCE [LARGE SCALE GENOMIC DNA]</scope>
    <source>
        <strain evidence="1 2">HNM0687</strain>
    </source>
</reference>
<gene>
    <name evidence="1" type="ORF">GIY30_06935</name>
</gene>
<keyword evidence="2" id="KW-1185">Reference proteome</keyword>
<protein>
    <submittedName>
        <fullName evidence="1">Uncharacterized protein</fullName>
    </submittedName>
</protein>
<evidence type="ECO:0000313" key="1">
    <source>
        <dbReference type="EMBL" id="MXP21087.1"/>
    </source>
</evidence>
<dbReference type="EMBL" id="WMBR01000001">
    <property type="protein sequence ID" value="MXP21087.1"/>
    <property type="molecule type" value="Genomic_DNA"/>
</dbReference>